<dbReference type="RefSeq" id="WP_034536177.1">
    <property type="nucleotide sequence ID" value="NZ_CP084918.1"/>
</dbReference>
<accession>A0A1H0XIE5</accession>
<evidence type="ECO:0000313" key="1">
    <source>
        <dbReference type="EMBL" id="SDQ02605.1"/>
    </source>
</evidence>
<sequence>MNNIVIFLLIAIIISLTSSIRQLKTEVDLIKMKLTTISKHVDLPDPTNNELKIIVLELISKGEKIKAIKEYRLATGAGLLEAKQYIDHLSK</sequence>
<keyword evidence="1" id="KW-0689">Ribosomal protein</keyword>
<dbReference type="GO" id="GO:0005840">
    <property type="term" value="C:ribosome"/>
    <property type="evidence" value="ECO:0007669"/>
    <property type="project" value="UniProtKB-KW"/>
</dbReference>
<dbReference type="InterPro" id="IPR014719">
    <property type="entry name" value="Ribosomal_bL12_C/ClpS-like"/>
</dbReference>
<evidence type="ECO:0000313" key="2">
    <source>
        <dbReference type="Proteomes" id="UP000199481"/>
    </source>
</evidence>
<dbReference type="AlphaFoldDB" id="A0A1H0XIE5"/>
<gene>
    <name evidence="1" type="ORF">SAMN04487752_0119</name>
</gene>
<keyword evidence="1" id="KW-0687">Ribonucleoprotein</keyword>
<proteinExistence type="predicted"/>
<dbReference type="EMBL" id="FNJW01000003">
    <property type="protein sequence ID" value="SDQ02605.1"/>
    <property type="molecule type" value="Genomic_DNA"/>
</dbReference>
<name>A0A1H0XIE5_9LACT</name>
<reference evidence="2" key="1">
    <citation type="submission" date="2016-10" db="EMBL/GenBank/DDBJ databases">
        <authorList>
            <person name="Varghese N."/>
            <person name="Submissions S."/>
        </authorList>
    </citation>
    <scope>NUCLEOTIDE SEQUENCE [LARGE SCALE GENOMIC DNA]</scope>
    <source>
        <strain evidence="2">MPL-11</strain>
    </source>
</reference>
<protein>
    <submittedName>
        <fullName evidence="1">Ribosomal protein L7/L12</fullName>
    </submittedName>
</protein>
<dbReference type="Proteomes" id="UP000199481">
    <property type="component" value="Unassembled WGS sequence"/>
</dbReference>
<organism evidence="1 2">
    <name type="scientific">Carnobacterium viridans</name>
    <dbReference type="NCBI Taxonomy" id="174587"/>
    <lineage>
        <taxon>Bacteria</taxon>
        <taxon>Bacillati</taxon>
        <taxon>Bacillota</taxon>
        <taxon>Bacilli</taxon>
        <taxon>Lactobacillales</taxon>
        <taxon>Carnobacteriaceae</taxon>
        <taxon>Carnobacterium</taxon>
    </lineage>
</organism>
<dbReference type="Gene3D" id="3.30.1390.10">
    <property type="match status" value="1"/>
</dbReference>
<dbReference type="OrthoDB" id="2157431at2"/>
<keyword evidence="2" id="KW-1185">Reference proteome</keyword>